<reference evidence="3" key="1">
    <citation type="journal article" date="2019" name="Int. J. Syst. Evol. Microbiol.">
        <title>The Global Catalogue of Microorganisms (GCM) 10K type strain sequencing project: providing services to taxonomists for standard genome sequencing and annotation.</title>
        <authorList>
            <consortium name="The Broad Institute Genomics Platform"/>
            <consortium name="The Broad Institute Genome Sequencing Center for Infectious Disease"/>
            <person name="Wu L."/>
            <person name="Ma J."/>
        </authorList>
    </citation>
    <scope>NUCLEOTIDE SEQUENCE [LARGE SCALE GENOMIC DNA]</scope>
    <source>
        <strain evidence="3">KCTC 19812</strain>
    </source>
</reference>
<sequence length="335" mass="37349">MSLIIAKNIKISGMATTVPELSSIEAFESFLEVKVRRSPFEQTSSDLAFDAGQRIIENKGLDLDQVGALLFISRTPDYRSPNTAAVLQGRLGLSIDCACYDINKGSNGFQTGLVTAASILNAINKKYALVLFGDTPSKFNHEQTYFSKIDSDAGSAVLLEKVGEEHLEISSFHQSFGERFRDFAVPKGGFRGYNPSILFDSTDKDNFNLVFEREKIQGFLKSNLEKFKDEVEDFFPENSTRVFHSQLPLLGCTNQHESSLFVIKEFGNTYCSNIPLQLEFFAKQKSSGGNFAFSCVSFGEGLELSFIGFSIDALDILPTHVSNEFFEDFRVNHDM</sequence>
<dbReference type="Gene3D" id="3.40.47.10">
    <property type="match status" value="1"/>
</dbReference>
<dbReference type="Pfam" id="PF08545">
    <property type="entry name" value="ACP_syn_III"/>
    <property type="match status" value="1"/>
</dbReference>
<name>A0ABW5B8J8_9BACT</name>
<gene>
    <name evidence="2" type="ORF">ACFSKV_09660</name>
</gene>
<dbReference type="Proteomes" id="UP001597414">
    <property type="component" value="Unassembled WGS sequence"/>
</dbReference>
<keyword evidence="3" id="KW-1185">Reference proteome</keyword>
<organism evidence="2 3">
    <name type="scientific">Shivajiella indica</name>
    <dbReference type="NCBI Taxonomy" id="872115"/>
    <lineage>
        <taxon>Bacteria</taxon>
        <taxon>Pseudomonadati</taxon>
        <taxon>Bacteroidota</taxon>
        <taxon>Cytophagia</taxon>
        <taxon>Cytophagales</taxon>
        <taxon>Cyclobacteriaceae</taxon>
        <taxon>Shivajiella</taxon>
    </lineage>
</organism>
<evidence type="ECO:0000313" key="3">
    <source>
        <dbReference type="Proteomes" id="UP001597414"/>
    </source>
</evidence>
<proteinExistence type="predicted"/>
<dbReference type="PANTHER" id="PTHR34069:SF2">
    <property type="entry name" value="BETA-KETOACYL-[ACYL-CARRIER-PROTEIN] SYNTHASE III"/>
    <property type="match status" value="1"/>
</dbReference>
<dbReference type="PANTHER" id="PTHR34069">
    <property type="entry name" value="3-OXOACYL-[ACYL-CARRIER-PROTEIN] SYNTHASE 3"/>
    <property type="match status" value="1"/>
</dbReference>
<dbReference type="InterPro" id="IPR016039">
    <property type="entry name" value="Thiolase-like"/>
</dbReference>
<dbReference type="SUPFAM" id="SSF53901">
    <property type="entry name" value="Thiolase-like"/>
    <property type="match status" value="1"/>
</dbReference>
<dbReference type="EMBL" id="JBHUIV010000016">
    <property type="protein sequence ID" value="MFD2201834.1"/>
    <property type="molecule type" value="Genomic_DNA"/>
</dbReference>
<protein>
    <recommendedName>
        <fullName evidence="1">Beta-ketoacyl-[acyl-carrier-protein] synthase III N-terminal domain-containing protein</fullName>
    </recommendedName>
</protein>
<comment type="caution">
    <text evidence="2">The sequence shown here is derived from an EMBL/GenBank/DDBJ whole genome shotgun (WGS) entry which is preliminary data.</text>
</comment>
<accession>A0ABW5B8J8</accession>
<evidence type="ECO:0000259" key="1">
    <source>
        <dbReference type="Pfam" id="PF08545"/>
    </source>
</evidence>
<evidence type="ECO:0000313" key="2">
    <source>
        <dbReference type="EMBL" id="MFD2201834.1"/>
    </source>
</evidence>
<dbReference type="InterPro" id="IPR013751">
    <property type="entry name" value="ACP_syn_III_N"/>
</dbReference>
<feature type="domain" description="Beta-ketoacyl-[acyl-carrier-protein] synthase III N-terminal" evidence="1">
    <location>
        <begin position="100"/>
        <end position="173"/>
    </location>
</feature>
<dbReference type="RefSeq" id="WP_380801892.1">
    <property type="nucleotide sequence ID" value="NZ_JBHUIV010000016.1"/>
</dbReference>